<evidence type="ECO:0000256" key="1">
    <source>
        <dbReference type="SAM" id="MobiDB-lite"/>
    </source>
</evidence>
<feature type="region of interest" description="Disordered" evidence="1">
    <location>
        <begin position="137"/>
        <end position="158"/>
    </location>
</feature>
<evidence type="ECO:0000313" key="3">
    <source>
        <dbReference type="Proteomes" id="UP000770661"/>
    </source>
</evidence>
<evidence type="ECO:0000313" key="2">
    <source>
        <dbReference type="EMBL" id="KAG0725204.1"/>
    </source>
</evidence>
<name>A0A8J4YMA6_CHIOP</name>
<comment type="caution">
    <text evidence="2">The sequence shown here is derived from an EMBL/GenBank/DDBJ whole genome shotgun (WGS) entry which is preliminary data.</text>
</comment>
<gene>
    <name evidence="2" type="ORF">GWK47_039074</name>
</gene>
<sequence>MPARDALVLWPSRTHSCTATVVTAGQESQLGDVTSSTCNSGHSQDTRASWGGDLQAPCKQSVTVQGHREPAGAVTSAPATVVSPGHREPAGTVTSAPATSGQTVTTQRARWDFTPALATQQLLGHYSLTEHKGTVATTHVTHCPPPPPPPTATQDTLPQPRVQPHFDVEWIGTGSTTTAGAEHRAWKLAPHTATFPTSTCSLRCSATSDQLENVLRGVGYTVLHISRDETLVSVLSFPPVFHCSESGWIPNQGTVPVSDLVVCSTNCSNPSVVGGKLHSFGAAVALPVFCAHSFWRILVIEEGVAFLSGGLALHPSVTGQRGISHVTAACYFSVRRPLTHLSHGEARPAEAAASLNCLLFFVRDVLFDRYDGISAKDHERHRRTGEGSIAYQLTLTSPLPGHAAIMKNKDNKRQLSQLLDMPSCLLTEEWQLGCFLTENKSCRYMVRCITPILWRDRLPPDEEQQAVERGRCLSWSRFPVTESILRRINPPRKSPAVGSAGVRQEPGASCCLSARRDEMKSNHRTSGALHGIRKHNLLDNQTSWTATPPAPPTL</sequence>
<keyword evidence="3" id="KW-1185">Reference proteome</keyword>
<feature type="compositionally biased region" description="Polar residues" evidence="1">
    <location>
        <begin position="92"/>
        <end position="103"/>
    </location>
</feature>
<dbReference type="EMBL" id="JACEEZ010005901">
    <property type="protein sequence ID" value="KAG0725204.1"/>
    <property type="molecule type" value="Genomic_DNA"/>
</dbReference>
<proteinExistence type="predicted"/>
<reference evidence="2" key="1">
    <citation type="submission" date="2020-07" db="EMBL/GenBank/DDBJ databases">
        <title>The High-quality genome of the commercially important snow crab, Chionoecetes opilio.</title>
        <authorList>
            <person name="Jeong J.-H."/>
            <person name="Ryu S."/>
        </authorList>
    </citation>
    <scope>NUCLEOTIDE SEQUENCE</scope>
    <source>
        <strain evidence="2">MADBK_172401_WGS</strain>
        <tissue evidence="2">Digestive gland</tissue>
    </source>
</reference>
<protein>
    <submittedName>
        <fullName evidence="2">Uncharacterized protein</fullName>
    </submittedName>
</protein>
<dbReference type="AlphaFoldDB" id="A0A8J4YMA6"/>
<dbReference type="OrthoDB" id="7428225at2759"/>
<dbReference type="Proteomes" id="UP000770661">
    <property type="component" value="Unassembled WGS sequence"/>
</dbReference>
<organism evidence="2 3">
    <name type="scientific">Chionoecetes opilio</name>
    <name type="common">Atlantic snow crab</name>
    <name type="synonym">Cancer opilio</name>
    <dbReference type="NCBI Taxonomy" id="41210"/>
    <lineage>
        <taxon>Eukaryota</taxon>
        <taxon>Metazoa</taxon>
        <taxon>Ecdysozoa</taxon>
        <taxon>Arthropoda</taxon>
        <taxon>Crustacea</taxon>
        <taxon>Multicrustacea</taxon>
        <taxon>Malacostraca</taxon>
        <taxon>Eumalacostraca</taxon>
        <taxon>Eucarida</taxon>
        <taxon>Decapoda</taxon>
        <taxon>Pleocyemata</taxon>
        <taxon>Brachyura</taxon>
        <taxon>Eubrachyura</taxon>
        <taxon>Majoidea</taxon>
        <taxon>Majidae</taxon>
        <taxon>Chionoecetes</taxon>
    </lineage>
</organism>
<accession>A0A8J4YMA6</accession>
<feature type="region of interest" description="Disordered" evidence="1">
    <location>
        <begin position="69"/>
        <end position="103"/>
    </location>
</feature>